<feature type="transmembrane region" description="Helical" evidence="1">
    <location>
        <begin position="62"/>
        <end position="85"/>
    </location>
</feature>
<gene>
    <name evidence="2" type="ORF">EQW73_16615</name>
    <name evidence="3" type="ORF">EQW78_14050</name>
</gene>
<dbReference type="Pfam" id="PF14329">
    <property type="entry name" value="DUF4386"/>
    <property type="match status" value="1"/>
</dbReference>
<dbReference type="Proteomes" id="UP000289805">
    <property type="component" value="Unassembled WGS sequence"/>
</dbReference>
<feature type="transmembrane region" description="Helical" evidence="1">
    <location>
        <begin position="193"/>
        <end position="215"/>
    </location>
</feature>
<keyword evidence="5" id="KW-1185">Reference proteome</keyword>
<evidence type="ECO:0000313" key="2">
    <source>
        <dbReference type="EMBL" id="RXR22365.1"/>
    </source>
</evidence>
<evidence type="ECO:0000313" key="5">
    <source>
        <dbReference type="Proteomes" id="UP000290517"/>
    </source>
</evidence>
<dbReference type="EMBL" id="SDJR01000013">
    <property type="protein sequence ID" value="RXR22365.1"/>
    <property type="molecule type" value="Genomic_DNA"/>
</dbReference>
<feature type="transmembrane region" description="Helical" evidence="1">
    <location>
        <begin position="21"/>
        <end position="42"/>
    </location>
</feature>
<reference evidence="4 5" key="1">
    <citation type="submission" date="2019-01" db="EMBL/GenBank/DDBJ databases">
        <title>Oerskovia turbata Genome sequencing and assembly.</title>
        <authorList>
            <person name="Dou T."/>
        </authorList>
    </citation>
    <scope>NUCLEOTIDE SEQUENCE [LARGE SCALE GENOMIC DNA]</scope>
    <source>
        <strain evidence="3 4">JCM12123</strain>
        <strain evidence="2 5">JCM3160</strain>
    </source>
</reference>
<evidence type="ECO:0000313" key="3">
    <source>
        <dbReference type="EMBL" id="RXR32430.1"/>
    </source>
</evidence>
<evidence type="ECO:0000313" key="4">
    <source>
        <dbReference type="Proteomes" id="UP000289805"/>
    </source>
</evidence>
<dbReference type="OrthoDB" id="1176146at2"/>
<keyword evidence="1" id="KW-0472">Membrane</keyword>
<keyword evidence="1" id="KW-1133">Transmembrane helix</keyword>
<sequence>MSDLEGTMSEHPTTQIDRRTTTAIGILLLSAFALYGTGSLLAAGATSAVGPGTDGVTPALGAGVVLILANSLAVLAIGILFVPVLSHRSPVAATTYLVARVVEAALLAVGGAALWALAAAQGDPLVSGVLVALDDAAYALGMVTLGAGSVVLCVTLLRAALLPRGIALWGAVGYALFALGSVLELLGVTGAGLVLAVPAGLFEVVLAIWLITVGLGRRPARARDASGVLTV</sequence>
<dbReference type="EMBL" id="SDJQ01000018">
    <property type="protein sequence ID" value="RXR32430.1"/>
    <property type="molecule type" value="Genomic_DNA"/>
</dbReference>
<dbReference type="STRING" id="1713.GCA_000718325_03191"/>
<keyword evidence="1" id="KW-0812">Transmembrane</keyword>
<evidence type="ECO:0000256" key="1">
    <source>
        <dbReference type="SAM" id="Phobius"/>
    </source>
</evidence>
<feature type="transmembrane region" description="Helical" evidence="1">
    <location>
        <begin position="166"/>
        <end position="187"/>
    </location>
</feature>
<dbReference type="RefSeq" id="WP_051703212.1">
    <property type="nucleotide sequence ID" value="NZ_JOFV01000018.1"/>
</dbReference>
<accession>A0A4Q1KS63</accession>
<dbReference type="Proteomes" id="UP000290517">
    <property type="component" value="Unassembled WGS sequence"/>
</dbReference>
<feature type="transmembrane region" description="Helical" evidence="1">
    <location>
        <begin position="138"/>
        <end position="159"/>
    </location>
</feature>
<name>A0A4Q1KS63_9CELL</name>
<dbReference type="AlphaFoldDB" id="A0A4Q1KS63"/>
<proteinExistence type="predicted"/>
<protein>
    <submittedName>
        <fullName evidence="3">DUF4386 domain-containing protein</fullName>
    </submittedName>
</protein>
<feature type="transmembrane region" description="Helical" evidence="1">
    <location>
        <begin position="97"/>
        <end position="118"/>
    </location>
</feature>
<dbReference type="InterPro" id="IPR025495">
    <property type="entry name" value="DUF4386"/>
</dbReference>
<comment type="caution">
    <text evidence="3">The sequence shown here is derived from an EMBL/GenBank/DDBJ whole genome shotgun (WGS) entry which is preliminary data.</text>
</comment>
<organism evidence="3 4">
    <name type="scientific">Oerskovia turbata</name>
    <dbReference type="NCBI Taxonomy" id="1713"/>
    <lineage>
        <taxon>Bacteria</taxon>
        <taxon>Bacillati</taxon>
        <taxon>Actinomycetota</taxon>
        <taxon>Actinomycetes</taxon>
        <taxon>Micrococcales</taxon>
        <taxon>Cellulomonadaceae</taxon>
        <taxon>Oerskovia</taxon>
    </lineage>
</organism>